<dbReference type="AlphaFoldDB" id="A0A315ZQ47"/>
<evidence type="ECO:0000313" key="3">
    <source>
        <dbReference type="Proteomes" id="UP000245469"/>
    </source>
</evidence>
<dbReference type="Pfam" id="PF03551">
    <property type="entry name" value="PadR"/>
    <property type="match status" value="1"/>
</dbReference>
<dbReference type="Proteomes" id="UP000245469">
    <property type="component" value="Unassembled WGS sequence"/>
</dbReference>
<organism evidence="2 3">
    <name type="scientific">Quadrisphaera granulorum</name>
    <dbReference type="NCBI Taxonomy" id="317664"/>
    <lineage>
        <taxon>Bacteria</taxon>
        <taxon>Bacillati</taxon>
        <taxon>Actinomycetota</taxon>
        <taxon>Actinomycetes</taxon>
        <taxon>Kineosporiales</taxon>
        <taxon>Kineosporiaceae</taxon>
        <taxon>Quadrisphaera</taxon>
    </lineage>
</organism>
<proteinExistence type="predicted"/>
<dbReference type="InterPro" id="IPR036388">
    <property type="entry name" value="WH-like_DNA-bd_sf"/>
</dbReference>
<dbReference type="InterPro" id="IPR005149">
    <property type="entry name" value="Tscrpt_reg_PadR_N"/>
</dbReference>
<dbReference type="InterPro" id="IPR036390">
    <property type="entry name" value="WH_DNA-bd_sf"/>
</dbReference>
<evidence type="ECO:0000259" key="1">
    <source>
        <dbReference type="Pfam" id="PF03551"/>
    </source>
</evidence>
<protein>
    <submittedName>
        <fullName evidence="2">PadR family transcriptional regulator</fullName>
    </submittedName>
</protein>
<reference evidence="2 3" key="1">
    <citation type="submission" date="2018-03" db="EMBL/GenBank/DDBJ databases">
        <title>Genomic Encyclopedia of Archaeal and Bacterial Type Strains, Phase II (KMG-II): from individual species to whole genera.</title>
        <authorList>
            <person name="Goeker M."/>
        </authorList>
    </citation>
    <scope>NUCLEOTIDE SEQUENCE [LARGE SCALE GENOMIC DNA]</scope>
    <source>
        <strain evidence="2 3">DSM 44889</strain>
    </source>
</reference>
<feature type="domain" description="Transcription regulator PadR N-terminal" evidence="1">
    <location>
        <begin position="11"/>
        <end position="84"/>
    </location>
</feature>
<dbReference type="OrthoDB" id="122286at2"/>
<sequence>MPPLTEPAFWVLTALAEGPLHGYAVLKRVGELSGGTTSLRVTTLYATLDRLSQQGLVRLVSEEVVDGRARRTYEITPDGRGQLTAEAERLLARARAAQQQLQARPQLGHALVTTS</sequence>
<dbReference type="RefSeq" id="WP_109776285.1">
    <property type="nucleotide sequence ID" value="NZ_QGDQ01000035.1"/>
</dbReference>
<dbReference type="SUPFAM" id="SSF46785">
    <property type="entry name" value="Winged helix' DNA-binding domain"/>
    <property type="match status" value="1"/>
</dbReference>
<comment type="caution">
    <text evidence="2">The sequence shown here is derived from an EMBL/GenBank/DDBJ whole genome shotgun (WGS) entry which is preliminary data.</text>
</comment>
<dbReference type="PANTHER" id="PTHR33169:SF13">
    <property type="entry name" value="PADR-FAMILY TRANSCRIPTIONAL REGULATOR"/>
    <property type="match status" value="1"/>
</dbReference>
<dbReference type="InterPro" id="IPR052509">
    <property type="entry name" value="Metal_resp_DNA-bind_regulator"/>
</dbReference>
<dbReference type="PANTHER" id="PTHR33169">
    <property type="entry name" value="PADR-FAMILY TRANSCRIPTIONAL REGULATOR"/>
    <property type="match status" value="1"/>
</dbReference>
<gene>
    <name evidence="2" type="ORF">BXY45_13518</name>
</gene>
<evidence type="ECO:0000313" key="2">
    <source>
        <dbReference type="EMBL" id="PWJ47715.1"/>
    </source>
</evidence>
<accession>A0A315ZQ47</accession>
<keyword evidence="3" id="KW-1185">Reference proteome</keyword>
<name>A0A315ZQ47_9ACTN</name>
<dbReference type="Gene3D" id="1.10.10.10">
    <property type="entry name" value="Winged helix-like DNA-binding domain superfamily/Winged helix DNA-binding domain"/>
    <property type="match status" value="1"/>
</dbReference>
<dbReference type="EMBL" id="QGDQ01000035">
    <property type="protein sequence ID" value="PWJ47715.1"/>
    <property type="molecule type" value="Genomic_DNA"/>
</dbReference>